<keyword evidence="3" id="KW-1185">Reference proteome</keyword>
<protein>
    <submittedName>
        <fullName evidence="2">Type II toxin-antitoxin system CcdA family antitoxin</fullName>
    </submittedName>
</protein>
<dbReference type="InterPro" id="IPR009956">
    <property type="entry name" value="Post-segregation_anti-tox_CcdA"/>
</dbReference>
<name>A0A7G9SKU0_9SPHN</name>
<evidence type="ECO:0000256" key="1">
    <source>
        <dbReference type="ARBA" id="ARBA00022649"/>
    </source>
</evidence>
<proteinExistence type="predicted"/>
<dbReference type="EMBL" id="CP060718">
    <property type="protein sequence ID" value="QNN68465.1"/>
    <property type="molecule type" value="Genomic_DNA"/>
</dbReference>
<gene>
    <name evidence="2" type="ORF">H9L13_01020</name>
</gene>
<dbReference type="AlphaFoldDB" id="A0A7G9SKU0"/>
<dbReference type="KEGG" id="slut:H9L13_01020"/>
<evidence type="ECO:0000313" key="3">
    <source>
        <dbReference type="Proteomes" id="UP000515971"/>
    </source>
</evidence>
<sequence>MNHARIQKAPRGRRKSVPTNVSLDAALVAEARELGVNISQASSEGLEKAVKIARGEAWLEENRAALQWWNNYVEENGLPLAKYRLF</sequence>
<dbReference type="Pfam" id="PF07362">
    <property type="entry name" value="CcdA"/>
    <property type="match status" value="1"/>
</dbReference>
<dbReference type="Proteomes" id="UP000515971">
    <property type="component" value="Chromosome"/>
</dbReference>
<reference evidence="2 3" key="1">
    <citation type="submission" date="2020-08" db="EMBL/GenBank/DDBJ databases">
        <title>Genome sequence of Sphingomonas lutea KCTC 23642T.</title>
        <authorList>
            <person name="Hyun D.-W."/>
            <person name="Bae J.-W."/>
        </authorList>
    </citation>
    <scope>NUCLEOTIDE SEQUENCE [LARGE SCALE GENOMIC DNA]</scope>
    <source>
        <strain evidence="2 3">KCTC 23642</strain>
    </source>
</reference>
<organism evidence="2 3">
    <name type="scientific">Sphingomonas lutea</name>
    <dbReference type="NCBI Taxonomy" id="1045317"/>
    <lineage>
        <taxon>Bacteria</taxon>
        <taxon>Pseudomonadati</taxon>
        <taxon>Pseudomonadota</taxon>
        <taxon>Alphaproteobacteria</taxon>
        <taxon>Sphingomonadales</taxon>
        <taxon>Sphingomonadaceae</taxon>
        <taxon>Sphingomonas</taxon>
    </lineage>
</organism>
<evidence type="ECO:0000313" key="2">
    <source>
        <dbReference type="EMBL" id="QNN68465.1"/>
    </source>
</evidence>
<accession>A0A7G9SKU0</accession>
<keyword evidence="1" id="KW-1277">Toxin-antitoxin system</keyword>